<keyword evidence="3 5" id="KW-0689">Ribosomal protein</keyword>
<dbReference type="Proteomes" id="UP000614469">
    <property type="component" value="Unassembled WGS sequence"/>
</dbReference>
<dbReference type="GO" id="GO:0022625">
    <property type="term" value="C:cytosolic large ribosomal subunit"/>
    <property type="evidence" value="ECO:0007669"/>
    <property type="project" value="TreeGrafter"/>
</dbReference>
<gene>
    <name evidence="5" type="primary">rplY</name>
    <name evidence="5" type="synonym">ctc</name>
    <name evidence="8" type="ORF">H8E29_00865</name>
</gene>
<dbReference type="InterPro" id="IPR029751">
    <property type="entry name" value="Ribosomal_L25_dom"/>
</dbReference>
<keyword evidence="4 5" id="KW-0687">Ribonucleoprotein</keyword>
<dbReference type="NCBIfam" id="TIGR00731">
    <property type="entry name" value="bL25_bact_ctc"/>
    <property type="match status" value="1"/>
</dbReference>
<dbReference type="Pfam" id="PF14693">
    <property type="entry name" value="Ribosomal_TL5_C"/>
    <property type="match status" value="1"/>
</dbReference>
<keyword evidence="1 5" id="KW-0699">rRNA-binding</keyword>
<dbReference type="InterPro" id="IPR020930">
    <property type="entry name" value="Ribosomal_uL5_bac-type"/>
</dbReference>
<evidence type="ECO:0000256" key="2">
    <source>
        <dbReference type="ARBA" id="ARBA00022884"/>
    </source>
</evidence>
<proteinExistence type="inferred from homology"/>
<evidence type="ECO:0000256" key="5">
    <source>
        <dbReference type="HAMAP-Rule" id="MF_01334"/>
    </source>
</evidence>
<comment type="caution">
    <text evidence="8">The sequence shown here is derived from an EMBL/GenBank/DDBJ whole genome shotgun (WGS) entry which is preliminary data.</text>
</comment>
<dbReference type="GO" id="GO:0008097">
    <property type="term" value="F:5S rRNA binding"/>
    <property type="evidence" value="ECO:0007669"/>
    <property type="project" value="InterPro"/>
</dbReference>
<evidence type="ECO:0000256" key="3">
    <source>
        <dbReference type="ARBA" id="ARBA00022980"/>
    </source>
</evidence>
<name>A0A8J6THQ1_9CHLR</name>
<comment type="subunit">
    <text evidence="5">Part of the 50S ribosomal subunit; part of the 5S rRNA/L5/L18/L25 subcomplex. Contacts the 5S rRNA. Binds to the 5S rRNA independently of L5 and L18.</text>
</comment>
<dbReference type="CDD" id="cd00495">
    <property type="entry name" value="Ribosomal_L25_TL5_CTC"/>
    <property type="match status" value="1"/>
</dbReference>
<dbReference type="PANTHER" id="PTHR33284">
    <property type="entry name" value="RIBOSOMAL PROTEIN L25/GLN-TRNA SYNTHETASE, ANTI-CODON-BINDING DOMAIN-CONTAINING PROTEIN"/>
    <property type="match status" value="1"/>
</dbReference>
<dbReference type="InterPro" id="IPR020057">
    <property type="entry name" value="Ribosomal_bL25_b-dom"/>
</dbReference>
<feature type="domain" description="Large ribosomal subunit protein bL25 beta" evidence="7">
    <location>
        <begin position="99"/>
        <end position="183"/>
    </location>
</feature>
<dbReference type="InterPro" id="IPR001021">
    <property type="entry name" value="Ribosomal_bL25_long"/>
</dbReference>
<protein>
    <recommendedName>
        <fullName evidence="5">Large ribosomal subunit protein bL25</fullName>
    </recommendedName>
    <alternativeName>
        <fullName evidence="5">General stress protein CTC</fullName>
    </alternativeName>
</protein>
<feature type="domain" description="Large ribosomal subunit protein bL25 L25" evidence="6">
    <location>
        <begin position="7"/>
        <end position="91"/>
    </location>
</feature>
<dbReference type="InterPro" id="IPR011035">
    <property type="entry name" value="Ribosomal_bL25/Gln-tRNA_synth"/>
</dbReference>
<comment type="function">
    <text evidence="5">This is one of the proteins that binds to the 5S RNA in the ribosome where it forms part of the central protuberance.</text>
</comment>
<accession>A0A8J6THQ1</accession>
<dbReference type="InterPro" id="IPR020056">
    <property type="entry name" value="Rbsml_bL25/Gln-tRNA_synth_N"/>
</dbReference>
<dbReference type="SUPFAM" id="SSF50715">
    <property type="entry name" value="Ribosomal protein L25-like"/>
    <property type="match status" value="1"/>
</dbReference>
<organism evidence="8 9">
    <name type="scientific">Candidatus Desulfolinea nitratireducens</name>
    <dbReference type="NCBI Taxonomy" id="2841698"/>
    <lineage>
        <taxon>Bacteria</taxon>
        <taxon>Bacillati</taxon>
        <taxon>Chloroflexota</taxon>
        <taxon>Anaerolineae</taxon>
        <taxon>Anaerolineales</taxon>
        <taxon>Anaerolineales incertae sedis</taxon>
        <taxon>Candidatus Desulfolinea</taxon>
    </lineage>
</organism>
<keyword evidence="2 5" id="KW-0694">RNA-binding</keyword>
<sequence length="212" mass="23310">MDKIIVEAIKREVTGKKVKALRRQGKLPAVLYGYGIDSIPVELEHKATGRILAKAESSSLIMVALDGKEYPTLVREKQWDYIRRSLLHVDFQVVSMTEKITSQVRIEFVGEAGAVKDFAAVLITGLTEVEIEALPADLPESIEVDLNVLENIGDGIFVRDIILSDELSMITEADAMVAVANAPSVEKVEKVVDELLEGEDGEEGEEGEETEE</sequence>
<evidence type="ECO:0000313" key="9">
    <source>
        <dbReference type="Proteomes" id="UP000614469"/>
    </source>
</evidence>
<dbReference type="EMBL" id="JACNJN010000026">
    <property type="protein sequence ID" value="MBC8333792.1"/>
    <property type="molecule type" value="Genomic_DNA"/>
</dbReference>
<evidence type="ECO:0000313" key="8">
    <source>
        <dbReference type="EMBL" id="MBC8333792.1"/>
    </source>
</evidence>
<comment type="similarity">
    <text evidence="5">Belongs to the bacterial ribosomal protein bL25 family. CTC subfamily.</text>
</comment>
<dbReference type="HAMAP" id="MF_01334">
    <property type="entry name" value="Ribosomal_bL25_CTC"/>
    <property type="match status" value="1"/>
</dbReference>
<dbReference type="PANTHER" id="PTHR33284:SF1">
    <property type="entry name" value="RIBOSOMAL PROTEIN L25_GLN-TRNA SYNTHETASE, ANTI-CODON-BINDING DOMAIN-CONTAINING PROTEIN"/>
    <property type="match status" value="1"/>
</dbReference>
<dbReference type="GO" id="GO:0003735">
    <property type="term" value="F:structural constituent of ribosome"/>
    <property type="evidence" value="ECO:0007669"/>
    <property type="project" value="InterPro"/>
</dbReference>
<evidence type="ECO:0000259" key="6">
    <source>
        <dbReference type="Pfam" id="PF01386"/>
    </source>
</evidence>
<dbReference type="AlphaFoldDB" id="A0A8J6THQ1"/>
<evidence type="ECO:0000256" key="1">
    <source>
        <dbReference type="ARBA" id="ARBA00022730"/>
    </source>
</evidence>
<dbReference type="Pfam" id="PF01386">
    <property type="entry name" value="Ribosomal_L25p"/>
    <property type="match status" value="1"/>
</dbReference>
<dbReference type="InterPro" id="IPR037121">
    <property type="entry name" value="Ribosomal_bL25_C"/>
</dbReference>
<reference evidence="8 9" key="1">
    <citation type="submission" date="2020-08" db="EMBL/GenBank/DDBJ databases">
        <title>Bridging the membrane lipid divide: bacteria of the FCB group superphylum have the potential to synthesize archaeal ether lipids.</title>
        <authorList>
            <person name="Villanueva L."/>
            <person name="Von Meijenfeldt F.A.B."/>
            <person name="Westbye A.B."/>
            <person name="Yadav S."/>
            <person name="Hopmans E.C."/>
            <person name="Dutilh B.E."/>
            <person name="Sinninghe Damste J.S."/>
        </authorList>
    </citation>
    <scope>NUCLEOTIDE SEQUENCE [LARGE SCALE GENOMIC DNA]</scope>
    <source>
        <strain evidence="8">NIOZ-UU36</strain>
    </source>
</reference>
<dbReference type="Gene3D" id="2.40.240.10">
    <property type="entry name" value="Ribosomal Protein L25, Chain P"/>
    <property type="match status" value="1"/>
</dbReference>
<evidence type="ECO:0000256" key="4">
    <source>
        <dbReference type="ARBA" id="ARBA00023274"/>
    </source>
</evidence>
<evidence type="ECO:0000259" key="7">
    <source>
        <dbReference type="Pfam" id="PF14693"/>
    </source>
</evidence>
<dbReference type="Gene3D" id="2.170.120.20">
    <property type="entry name" value="Ribosomal protein L25, beta domain"/>
    <property type="match status" value="1"/>
</dbReference>
<dbReference type="GO" id="GO:0006412">
    <property type="term" value="P:translation"/>
    <property type="evidence" value="ECO:0007669"/>
    <property type="project" value="UniProtKB-UniRule"/>
</dbReference>